<name>A0A6J5QQ33_9CAUD</name>
<proteinExistence type="predicted"/>
<accession>A0A6J5QQ33</accession>
<sequence>MIVDAGSDLALPALSQSTFRKPQISGERDTKNQKQKTDMKKLIMKLLGLNTLVTELASLRKENEELNNRVKHLDDEVNALEERVQEKIDEIETPDMDDYVREDDVNDRIESYLNDNDYVTQSYCDDEIESKVSDAVESAVEDIDIEEKVRDLFNDASPAPMGVEDIKKEVAEAVKVTLEKMVKALADQQG</sequence>
<feature type="region of interest" description="Disordered" evidence="2">
    <location>
        <begin position="14"/>
        <end position="37"/>
    </location>
</feature>
<feature type="coiled-coil region" evidence="1">
    <location>
        <begin position="49"/>
        <end position="90"/>
    </location>
</feature>
<feature type="compositionally biased region" description="Basic and acidic residues" evidence="2">
    <location>
        <begin position="26"/>
        <end position="37"/>
    </location>
</feature>
<protein>
    <submittedName>
        <fullName evidence="3">Uncharacterized protein</fullName>
    </submittedName>
</protein>
<organism evidence="3">
    <name type="scientific">uncultured Caudovirales phage</name>
    <dbReference type="NCBI Taxonomy" id="2100421"/>
    <lineage>
        <taxon>Viruses</taxon>
        <taxon>Duplodnaviria</taxon>
        <taxon>Heunggongvirae</taxon>
        <taxon>Uroviricota</taxon>
        <taxon>Caudoviricetes</taxon>
        <taxon>Peduoviridae</taxon>
        <taxon>Maltschvirus</taxon>
        <taxon>Maltschvirus maltsch</taxon>
    </lineage>
</organism>
<evidence type="ECO:0000256" key="2">
    <source>
        <dbReference type="SAM" id="MobiDB-lite"/>
    </source>
</evidence>
<reference evidence="3" key="1">
    <citation type="submission" date="2020-05" db="EMBL/GenBank/DDBJ databases">
        <authorList>
            <person name="Chiriac C."/>
            <person name="Salcher M."/>
            <person name="Ghai R."/>
            <person name="Kavagutti S V."/>
        </authorList>
    </citation>
    <scope>NUCLEOTIDE SEQUENCE</scope>
</reference>
<dbReference type="InterPro" id="IPR027417">
    <property type="entry name" value="P-loop_NTPase"/>
</dbReference>
<dbReference type="EMBL" id="LR797097">
    <property type="protein sequence ID" value="CAB4186583.1"/>
    <property type="molecule type" value="Genomic_DNA"/>
</dbReference>
<gene>
    <name evidence="3" type="ORF">UFOVP1151_9</name>
</gene>
<dbReference type="Gene3D" id="3.40.50.300">
    <property type="entry name" value="P-loop containing nucleotide triphosphate hydrolases"/>
    <property type="match status" value="1"/>
</dbReference>
<evidence type="ECO:0000256" key="1">
    <source>
        <dbReference type="SAM" id="Coils"/>
    </source>
</evidence>
<keyword evidence="1" id="KW-0175">Coiled coil</keyword>
<evidence type="ECO:0000313" key="3">
    <source>
        <dbReference type="EMBL" id="CAB4186583.1"/>
    </source>
</evidence>